<evidence type="ECO:0000313" key="4">
    <source>
        <dbReference type="Proteomes" id="UP000287447"/>
    </source>
</evidence>
<sequence length="358" mass="38013">MTSVSPPASAPSTIELAGKPVGPEHPPFIIAELSGNHLGQLDRMLDLVQAAADTGADAIKIQTYTADTITIDHDGPGFVLGPGLWEGRSLYELYQEAHTPWEWHEAIFNKGAQVGIPVFSSPFDPTAVDFLEQFDPPIYKIASCELVDLPLIEYVAAKGRPMIMSTGMADLGEISDAVEVVAKADNVPMCLLHCVSGYPTPVAECNLATIPHLAQAFGVPVGLSDHTLGTAVPVAATTLGATVIEKHMTWKRSDGGPDADFSLEPAEFEAMVTASHEAFAAVGRPSYQTTDSEAGTKGLRRSLYVVQDISAGDTLSADNVRSIRPGGGLAPKFIKSAIGRKARRDLPRGTPLSWSDID</sequence>
<dbReference type="InterPro" id="IPR013785">
    <property type="entry name" value="Aldolase_TIM"/>
</dbReference>
<dbReference type="PANTHER" id="PTHR42966:SF2">
    <property type="entry name" value="PSEUDAMINIC ACID SYNTHASE"/>
    <property type="match status" value="1"/>
</dbReference>
<evidence type="ECO:0000256" key="1">
    <source>
        <dbReference type="SAM" id="MobiDB-lite"/>
    </source>
</evidence>
<name>A0A3S2W9U8_9PROT</name>
<evidence type="ECO:0000313" key="3">
    <source>
        <dbReference type="EMBL" id="RVU36756.1"/>
    </source>
</evidence>
<dbReference type="AlphaFoldDB" id="A0A3S2W9U8"/>
<dbReference type="Pfam" id="PF08666">
    <property type="entry name" value="SAF"/>
    <property type="match status" value="1"/>
</dbReference>
<dbReference type="PANTHER" id="PTHR42966">
    <property type="entry name" value="N-ACETYLNEURAMINATE SYNTHASE"/>
    <property type="match status" value="1"/>
</dbReference>
<proteinExistence type="predicted"/>
<protein>
    <submittedName>
        <fullName evidence="3">Pseudaminic acid synthase</fullName>
        <ecNumber evidence="3">2.5.1.97</ecNumber>
    </submittedName>
</protein>
<dbReference type="RefSeq" id="WP_127766232.1">
    <property type="nucleotide sequence ID" value="NZ_SADE01000002.1"/>
</dbReference>
<feature type="region of interest" description="Disordered" evidence="1">
    <location>
        <begin position="1"/>
        <end position="20"/>
    </location>
</feature>
<dbReference type="EC" id="2.5.1.97" evidence="3"/>
<dbReference type="GO" id="GO:0016051">
    <property type="term" value="P:carbohydrate biosynthetic process"/>
    <property type="evidence" value="ECO:0007669"/>
    <property type="project" value="InterPro"/>
</dbReference>
<dbReference type="SUPFAM" id="SSF51269">
    <property type="entry name" value="AFP III-like domain"/>
    <property type="match status" value="1"/>
</dbReference>
<feature type="domain" description="AFP-like" evidence="2">
    <location>
        <begin position="302"/>
        <end position="358"/>
    </location>
</feature>
<evidence type="ECO:0000259" key="2">
    <source>
        <dbReference type="PROSITE" id="PS50844"/>
    </source>
</evidence>
<dbReference type="Gene3D" id="3.90.1210.10">
    <property type="entry name" value="Antifreeze-like/N-acetylneuraminic acid synthase C-terminal domain"/>
    <property type="match status" value="1"/>
</dbReference>
<keyword evidence="3" id="KW-0808">Transferase</keyword>
<dbReference type="GO" id="GO:0047444">
    <property type="term" value="F:N-acylneuraminate-9-phosphate synthase activity"/>
    <property type="evidence" value="ECO:0007669"/>
    <property type="project" value="TreeGrafter"/>
</dbReference>
<dbReference type="CDD" id="cd11615">
    <property type="entry name" value="SAF_NeuB_like"/>
    <property type="match status" value="1"/>
</dbReference>
<dbReference type="InterPro" id="IPR051690">
    <property type="entry name" value="PseI-like"/>
</dbReference>
<dbReference type="PROSITE" id="PS50844">
    <property type="entry name" value="AFP_LIKE"/>
    <property type="match status" value="1"/>
</dbReference>
<dbReference type="InterPro" id="IPR013974">
    <property type="entry name" value="SAF"/>
</dbReference>
<dbReference type="Pfam" id="PF03102">
    <property type="entry name" value="NeuB"/>
    <property type="match status" value="1"/>
</dbReference>
<dbReference type="SMART" id="SM00858">
    <property type="entry name" value="SAF"/>
    <property type="match status" value="1"/>
</dbReference>
<dbReference type="InterPro" id="IPR057736">
    <property type="entry name" value="SAF_PseI/NeuA/NeuB"/>
</dbReference>
<dbReference type="Gene3D" id="3.20.20.70">
    <property type="entry name" value="Aldolase class I"/>
    <property type="match status" value="1"/>
</dbReference>
<dbReference type="NCBIfam" id="TIGR03586">
    <property type="entry name" value="PseI"/>
    <property type="match status" value="1"/>
</dbReference>
<dbReference type="InterPro" id="IPR013132">
    <property type="entry name" value="PseI/NeuA/B-like_N"/>
</dbReference>
<organism evidence="3 4">
    <name type="scientific">Hwanghaeella grinnelliae</name>
    <dbReference type="NCBI Taxonomy" id="2500179"/>
    <lineage>
        <taxon>Bacteria</taxon>
        <taxon>Pseudomonadati</taxon>
        <taxon>Pseudomonadota</taxon>
        <taxon>Alphaproteobacteria</taxon>
        <taxon>Rhodospirillales</taxon>
        <taxon>Rhodospirillaceae</taxon>
        <taxon>Hwanghaeella</taxon>
    </lineage>
</organism>
<comment type="caution">
    <text evidence="3">The sequence shown here is derived from an EMBL/GenBank/DDBJ whole genome shotgun (WGS) entry which is preliminary data.</text>
</comment>
<feature type="compositionally biased region" description="Low complexity" evidence="1">
    <location>
        <begin position="1"/>
        <end position="12"/>
    </location>
</feature>
<dbReference type="InterPro" id="IPR006190">
    <property type="entry name" value="SAF_AFP_Neu5Ac"/>
</dbReference>
<reference evidence="4" key="1">
    <citation type="submission" date="2019-01" db="EMBL/GenBank/DDBJ databases">
        <title>Gri0909 isolated from a small marine red alga.</title>
        <authorList>
            <person name="Kim J."/>
            <person name="Jeong S.E."/>
            <person name="Jeon C.O."/>
        </authorList>
    </citation>
    <scope>NUCLEOTIDE SEQUENCE [LARGE SCALE GENOMIC DNA]</scope>
    <source>
        <strain evidence="4">Gri0909</strain>
    </source>
</reference>
<gene>
    <name evidence="3" type="primary">pseI</name>
    <name evidence="3" type="ORF">EOI86_16455</name>
</gene>
<dbReference type="EMBL" id="SADE01000002">
    <property type="protein sequence ID" value="RVU36756.1"/>
    <property type="molecule type" value="Genomic_DNA"/>
</dbReference>
<keyword evidence="4" id="KW-1185">Reference proteome</keyword>
<dbReference type="SUPFAM" id="SSF51569">
    <property type="entry name" value="Aldolase"/>
    <property type="match status" value="1"/>
</dbReference>
<dbReference type="InterPro" id="IPR036732">
    <property type="entry name" value="AFP_Neu5c_C_sf"/>
</dbReference>
<dbReference type="InterPro" id="IPR020030">
    <property type="entry name" value="Pseudaminic_synth_PseI"/>
</dbReference>
<accession>A0A3S2W9U8</accession>
<dbReference type="Proteomes" id="UP000287447">
    <property type="component" value="Unassembled WGS sequence"/>
</dbReference>
<dbReference type="OrthoDB" id="9781701at2"/>